<dbReference type="EMBL" id="LEOY01000003">
    <property type="protein sequence ID" value="RBR31011.1"/>
    <property type="molecule type" value="Genomic_DNA"/>
</dbReference>
<evidence type="ECO:0000313" key="4">
    <source>
        <dbReference type="EMBL" id="RBR31011.1"/>
    </source>
</evidence>
<gene>
    <name evidence="4" type="ORF">EB18_00484</name>
</gene>
<dbReference type="Pfam" id="PF01183">
    <property type="entry name" value="Glyco_hydro_25"/>
    <property type="match status" value="1"/>
</dbReference>
<sequence>MKLRRILAAVAVSLGMFCVKSQSVSAEMMYRLYNPHTSEHFFTVNRIEKSLLTVAGWKYEGVSWKTSSEGNPIYRVYHPQSGEHLYTVNGNEKNLLVAQGWRDEGIFGKSGSKEKSAPIYRLYNPNAPQVSSHHYTMSGGERQYLIKKGWRDEGIAFYQEAFSQSFDQGLPQPLIIDISGYQDPKLINYDALANSIDAAIIRVQHGSIKQNFENEAQFNTGEDKYYQTHIAELRKRGVPIAVYAFVEAANLAEMKAEATTFYQLAKDYHPSFWWGDFEKMTMKDMRTGAEVFRSQLKSLGAKKVGAYIGHHVYRQMNIDTSRFDAVWIPYYNWNNGLVSGYPTVTNNYTIHQFTSNGHLPGYQKELDFNRLTNPNDFRRLFLS</sequence>
<dbReference type="RefSeq" id="WP_240184933.1">
    <property type="nucleotide sequence ID" value="NZ_KZ845740.1"/>
</dbReference>
<keyword evidence="2" id="KW-0732">Signal</keyword>
<dbReference type="GO" id="GO:0016052">
    <property type="term" value="P:carbohydrate catabolic process"/>
    <property type="evidence" value="ECO:0007669"/>
    <property type="project" value="TreeGrafter"/>
</dbReference>
<name>A0A366SHV6_9ENTE</name>
<evidence type="ECO:0000259" key="3">
    <source>
        <dbReference type="Pfam" id="PF18885"/>
    </source>
</evidence>
<dbReference type="PROSITE" id="PS51904">
    <property type="entry name" value="GLYCOSYL_HYDROL_F25_2"/>
    <property type="match status" value="1"/>
</dbReference>
<dbReference type="Pfam" id="PF18885">
    <property type="entry name" value="DUF5648"/>
    <property type="match status" value="1"/>
</dbReference>
<dbReference type="GO" id="GO:0016998">
    <property type="term" value="P:cell wall macromolecule catabolic process"/>
    <property type="evidence" value="ECO:0007669"/>
    <property type="project" value="InterPro"/>
</dbReference>
<comment type="caution">
    <text evidence="4">The sequence shown here is derived from an EMBL/GenBank/DDBJ whole genome shotgun (WGS) entry which is preliminary data.</text>
</comment>
<dbReference type="InterPro" id="IPR002053">
    <property type="entry name" value="Glyco_hydro_25"/>
</dbReference>
<evidence type="ECO:0000256" key="1">
    <source>
        <dbReference type="ARBA" id="ARBA00010646"/>
    </source>
</evidence>
<dbReference type="GO" id="GO:0003796">
    <property type="term" value="F:lysozyme activity"/>
    <property type="evidence" value="ECO:0007669"/>
    <property type="project" value="InterPro"/>
</dbReference>
<protein>
    <recommendedName>
        <fullName evidence="3">DUF5648 domain-containing protein</fullName>
    </recommendedName>
</protein>
<accession>A0A366SHV6</accession>
<feature type="chain" id="PRO_5038896191" description="DUF5648 domain-containing protein" evidence="2">
    <location>
        <begin position="27"/>
        <end position="383"/>
    </location>
</feature>
<evidence type="ECO:0000313" key="5">
    <source>
        <dbReference type="Proteomes" id="UP000252800"/>
    </source>
</evidence>
<dbReference type="InterPro" id="IPR017853">
    <property type="entry name" value="GH"/>
</dbReference>
<dbReference type="Proteomes" id="UP000252800">
    <property type="component" value="Unassembled WGS sequence"/>
</dbReference>
<dbReference type="GO" id="GO:0009253">
    <property type="term" value="P:peptidoglycan catabolic process"/>
    <property type="evidence" value="ECO:0007669"/>
    <property type="project" value="InterPro"/>
</dbReference>
<dbReference type="PANTHER" id="PTHR34135:SF1">
    <property type="entry name" value="GLYCOSYL HYDROLASE FAMILY 25"/>
    <property type="match status" value="1"/>
</dbReference>
<dbReference type="Gene3D" id="3.20.20.80">
    <property type="entry name" value="Glycosidases"/>
    <property type="match status" value="1"/>
</dbReference>
<organism evidence="4 5">
    <name type="scientific">Enterococcus cecorum</name>
    <dbReference type="NCBI Taxonomy" id="44008"/>
    <lineage>
        <taxon>Bacteria</taxon>
        <taxon>Bacillati</taxon>
        <taxon>Bacillota</taxon>
        <taxon>Bacilli</taxon>
        <taxon>Lactobacillales</taxon>
        <taxon>Enterococcaceae</taxon>
        <taxon>Enterococcus</taxon>
    </lineage>
</organism>
<dbReference type="InterPro" id="IPR043708">
    <property type="entry name" value="DUF5648"/>
</dbReference>
<proteinExistence type="inferred from homology"/>
<dbReference type="PANTHER" id="PTHR34135">
    <property type="entry name" value="LYSOZYME"/>
    <property type="match status" value="1"/>
</dbReference>
<dbReference type="SUPFAM" id="SSF51445">
    <property type="entry name" value="(Trans)glycosidases"/>
    <property type="match status" value="1"/>
</dbReference>
<evidence type="ECO:0000256" key="2">
    <source>
        <dbReference type="SAM" id="SignalP"/>
    </source>
</evidence>
<dbReference type="AlphaFoldDB" id="A0A366SHV6"/>
<comment type="similarity">
    <text evidence="1">Belongs to the glycosyl hydrolase 25 family.</text>
</comment>
<reference evidence="4 5" key="1">
    <citation type="submission" date="2015-06" db="EMBL/GenBank/DDBJ databases">
        <title>The Genome Sequence of Enterococcus cecorum 170AEA1.</title>
        <authorList>
            <consortium name="The Broad Institute Genomics Platform"/>
            <consortium name="The Broad Institute Genome Sequencing Center for Infectious Disease"/>
            <person name="Earl A.M."/>
            <person name="Van Tyne D."/>
            <person name="Lebreton F."/>
            <person name="Saavedra J.T."/>
            <person name="Gilmore M.S."/>
            <person name="Manson McGuire A."/>
            <person name="Clock S."/>
            <person name="Crupain M."/>
            <person name="Rangan U."/>
            <person name="Young S."/>
            <person name="Abouelleil A."/>
            <person name="Cao P."/>
            <person name="Chapman S.B."/>
            <person name="Griggs A."/>
            <person name="Priest M."/>
            <person name="Shea T."/>
            <person name="Wortman J."/>
            <person name="Nusbaum C."/>
            <person name="Birren B."/>
        </authorList>
    </citation>
    <scope>NUCLEOTIDE SEQUENCE [LARGE SCALE GENOMIC DNA]</scope>
    <source>
        <strain evidence="4 5">170AEA1</strain>
    </source>
</reference>
<feature type="domain" description="DUF5648" evidence="3">
    <location>
        <begin position="29"/>
        <end position="159"/>
    </location>
</feature>
<feature type="signal peptide" evidence="2">
    <location>
        <begin position="1"/>
        <end position="26"/>
    </location>
</feature>